<name>A0ACC2ZU35_9EURO</name>
<reference evidence="1" key="1">
    <citation type="submission" date="2022-10" db="EMBL/GenBank/DDBJ databases">
        <title>Culturing micro-colonial fungi from biological soil crusts in the Mojave desert and describing Neophaeococcomyces mojavensis, and introducing the new genera and species Taxawa tesnikishii.</title>
        <authorList>
            <person name="Kurbessoian T."/>
            <person name="Stajich J.E."/>
        </authorList>
    </citation>
    <scope>NUCLEOTIDE SEQUENCE</scope>
    <source>
        <strain evidence="1">JES_112</strain>
    </source>
</reference>
<evidence type="ECO:0000313" key="1">
    <source>
        <dbReference type="EMBL" id="KAJ9651187.1"/>
    </source>
</evidence>
<protein>
    <submittedName>
        <fullName evidence="1">Uncharacterized protein</fullName>
    </submittedName>
</protein>
<evidence type="ECO:0000313" key="2">
    <source>
        <dbReference type="Proteomes" id="UP001172386"/>
    </source>
</evidence>
<dbReference type="EMBL" id="JAPDRQ010000275">
    <property type="protein sequence ID" value="KAJ9651187.1"/>
    <property type="molecule type" value="Genomic_DNA"/>
</dbReference>
<comment type="caution">
    <text evidence="1">The sequence shown here is derived from an EMBL/GenBank/DDBJ whole genome shotgun (WGS) entry which is preliminary data.</text>
</comment>
<gene>
    <name evidence="1" type="ORF">H2198_009519</name>
</gene>
<keyword evidence="2" id="KW-1185">Reference proteome</keyword>
<accession>A0ACC2ZU35</accession>
<dbReference type="Proteomes" id="UP001172386">
    <property type="component" value="Unassembled WGS sequence"/>
</dbReference>
<organism evidence="1 2">
    <name type="scientific">Neophaeococcomyces mojaviensis</name>
    <dbReference type="NCBI Taxonomy" id="3383035"/>
    <lineage>
        <taxon>Eukaryota</taxon>
        <taxon>Fungi</taxon>
        <taxon>Dikarya</taxon>
        <taxon>Ascomycota</taxon>
        <taxon>Pezizomycotina</taxon>
        <taxon>Eurotiomycetes</taxon>
        <taxon>Chaetothyriomycetidae</taxon>
        <taxon>Chaetothyriales</taxon>
        <taxon>Chaetothyriales incertae sedis</taxon>
        <taxon>Neophaeococcomyces</taxon>
    </lineage>
</organism>
<proteinExistence type="predicted"/>
<sequence>MLWGDDATAPVMTRALASHERHAERLGYPMKVLRYSLANHYWNKVYWLQEIIVHELSKPPNERLEWLMWADADTILLNPSFHLEAFLPPHDMRNIHFICAKDWNGLNNGVFFIRVSEETAEYVARVIAYPLFKPEVHLEWPEQSAMQLTFNESAQYHEQVAYMPQHWFNGYIREVQPGDLLAHFAGVDNRHEEMDAWLDKIEGSDAADWDIYDPWSPSLHKRIMEIGHFWEIVKNFRGIAAKMSHDLFEYHGMHIADMPAEVYSTIVHFKDASYFSTDDEGDLARALMAVEDAVKSVYDKELPALLKYNPEWRLLMRNERLDDGAFQKPTKLEEFH</sequence>